<dbReference type="PANTHER" id="PTHR30336">
    <property type="entry name" value="INNER MEMBRANE PROTEIN, PROBABLE PERMEASE"/>
    <property type="match status" value="1"/>
</dbReference>
<gene>
    <name evidence="3" type="ORF">METZ01_LOCUS353072</name>
</gene>
<dbReference type="AlphaFoldDB" id="A0A382RTE1"/>
<evidence type="ECO:0000259" key="2">
    <source>
        <dbReference type="Pfam" id="PF02698"/>
    </source>
</evidence>
<name>A0A382RTE1_9ZZZZ</name>
<dbReference type="GO" id="GO:0005886">
    <property type="term" value="C:plasma membrane"/>
    <property type="evidence" value="ECO:0007669"/>
    <property type="project" value="TreeGrafter"/>
</dbReference>
<feature type="domain" description="DUF218" evidence="2">
    <location>
        <begin position="83"/>
        <end position="247"/>
    </location>
</feature>
<dbReference type="CDD" id="cd06259">
    <property type="entry name" value="YdcF-like"/>
    <property type="match status" value="1"/>
</dbReference>
<evidence type="ECO:0000313" key="3">
    <source>
        <dbReference type="EMBL" id="SVD00218.1"/>
    </source>
</evidence>
<dbReference type="Gene3D" id="3.40.50.620">
    <property type="entry name" value="HUPs"/>
    <property type="match status" value="1"/>
</dbReference>
<sequence>VGDWITFSKLLPQVVYPFNLALWFLLASVILLILRLHRAAIVSLFLTIVVLTLSASPLSSALYRQHEDIYLPIPIAQSPIAGAIVVLGGDIGLPLAPRVNSEIGGNRVLHAFRLYTAKKSKLIIISGGNVFPQVGVEPEAYYTSELLKEWGIPSEAILIEGRSRNTYENAIETKKLLKARQIDKILLITSAFHMPRALATFRTAEINAIPSPSSYSIVNYSRPPILEWIPSLGNLGRMQAVIHEKLGILVYKYRGWIA</sequence>
<dbReference type="PANTHER" id="PTHR30336:SF4">
    <property type="entry name" value="ENVELOPE BIOGENESIS FACTOR ELYC"/>
    <property type="match status" value="1"/>
</dbReference>
<dbReference type="GO" id="GO:0043164">
    <property type="term" value="P:Gram-negative-bacterium-type cell wall biogenesis"/>
    <property type="evidence" value="ECO:0007669"/>
    <property type="project" value="TreeGrafter"/>
</dbReference>
<dbReference type="Pfam" id="PF02698">
    <property type="entry name" value="DUF218"/>
    <property type="match status" value="1"/>
</dbReference>
<organism evidence="3">
    <name type="scientific">marine metagenome</name>
    <dbReference type="NCBI Taxonomy" id="408172"/>
    <lineage>
        <taxon>unclassified sequences</taxon>
        <taxon>metagenomes</taxon>
        <taxon>ecological metagenomes</taxon>
    </lineage>
</organism>
<protein>
    <recommendedName>
        <fullName evidence="2">DUF218 domain-containing protein</fullName>
    </recommendedName>
</protein>
<dbReference type="GO" id="GO:0000270">
    <property type="term" value="P:peptidoglycan metabolic process"/>
    <property type="evidence" value="ECO:0007669"/>
    <property type="project" value="TreeGrafter"/>
</dbReference>
<dbReference type="EMBL" id="UINC01123622">
    <property type="protein sequence ID" value="SVD00218.1"/>
    <property type="molecule type" value="Genomic_DNA"/>
</dbReference>
<evidence type="ECO:0000256" key="1">
    <source>
        <dbReference type="SAM" id="Phobius"/>
    </source>
</evidence>
<keyword evidence="1" id="KW-0812">Transmembrane</keyword>
<feature type="non-terminal residue" evidence="3">
    <location>
        <position position="1"/>
    </location>
</feature>
<feature type="transmembrane region" description="Helical" evidence="1">
    <location>
        <begin position="14"/>
        <end position="34"/>
    </location>
</feature>
<keyword evidence="1" id="KW-0472">Membrane</keyword>
<dbReference type="InterPro" id="IPR003848">
    <property type="entry name" value="DUF218"/>
</dbReference>
<dbReference type="InterPro" id="IPR014729">
    <property type="entry name" value="Rossmann-like_a/b/a_fold"/>
</dbReference>
<dbReference type="InterPro" id="IPR051599">
    <property type="entry name" value="Cell_Envelope_Assoc"/>
</dbReference>
<proteinExistence type="predicted"/>
<feature type="transmembrane region" description="Helical" evidence="1">
    <location>
        <begin position="41"/>
        <end position="63"/>
    </location>
</feature>
<accession>A0A382RTE1</accession>
<keyword evidence="1" id="KW-1133">Transmembrane helix</keyword>
<reference evidence="3" key="1">
    <citation type="submission" date="2018-05" db="EMBL/GenBank/DDBJ databases">
        <authorList>
            <person name="Lanie J.A."/>
            <person name="Ng W.-L."/>
            <person name="Kazmierczak K.M."/>
            <person name="Andrzejewski T.M."/>
            <person name="Davidsen T.M."/>
            <person name="Wayne K.J."/>
            <person name="Tettelin H."/>
            <person name="Glass J.I."/>
            <person name="Rusch D."/>
            <person name="Podicherti R."/>
            <person name="Tsui H.-C.T."/>
            <person name="Winkler M.E."/>
        </authorList>
    </citation>
    <scope>NUCLEOTIDE SEQUENCE</scope>
</reference>